<dbReference type="Proteomes" id="UP001186944">
    <property type="component" value="Unassembled WGS sequence"/>
</dbReference>
<dbReference type="InterPro" id="IPR012337">
    <property type="entry name" value="RNaseH-like_sf"/>
</dbReference>
<keyword evidence="4" id="KW-1185">Reference proteome</keyword>
<evidence type="ECO:0000259" key="1">
    <source>
        <dbReference type="PROSITE" id="PS50013"/>
    </source>
</evidence>
<protein>
    <recommendedName>
        <fullName evidence="5">Integrase catalytic domain-containing protein</fullName>
    </recommendedName>
</protein>
<comment type="caution">
    <text evidence="3">The sequence shown here is derived from an EMBL/GenBank/DDBJ whole genome shotgun (WGS) entry which is preliminary data.</text>
</comment>
<evidence type="ECO:0000313" key="3">
    <source>
        <dbReference type="EMBL" id="KAK3108211.1"/>
    </source>
</evidence>
<feature type="domain" description="Integrase catalytic" evidence="2">
    <location>
        <begin position="9"/>
        <end position="184"/>
    </location>
</feature>
<dbReference type="PANTHER" id="PTHR46585">
    <property type="entry name" value="INTEGRASE CORE DOMAIN CONTAINING PROTEIN"/>
    <property type="match status" value="1"/>
</dbReference>
<proteinExistence type="predicted"/>
<dbReference type="InterPro" id="IPR000953">
    <property type="entry name" value="Chromo/chromo_shadow_dom"/>
</dbReference>
<dbReference type="EMBL" id="VSWD01000001">
    <property type="protein sequence ID" value="KAK3108211.1"/>
    <property type="molecule type" value="Genomic_DNA"/>
</dbReference>
<evidence type="ECO:0000313" key="4">
    <source>
        <dbReference type="Proteomes" id="UP001186944"/>
    </source>
</evidence>
<sequence length="333" mass="39605">MDGKNDEYSLQKPAKRRQRKIKVIVKGKFDQYDADLADLSYFSKKNKGYKYLLIVIDVFSRFLWVEPLKTKRGVGMVKSLKHIFEKGRPPQKIRTDSGSEFTNKEVSQLFKSLNIYHHIARNDAKANYAERVILTIKQRLWRYFIKNRTHRYIDVIQAVVNGYNATPHRSLKNIAPKDVNQSNEPDIWAALYLKPTKETSVIKIDKKQIRLNKKKFEYKIGDMVRVSYKKLPFSRGYNQNWSSEIFKIKDRFLMQAVPMYKLVDFHVDAIKGNFHQFELARVQKSEQALWFIEKKLRKRRRNGQTEWLVKFDGWPAKYNQWITEDSIKDRPSS</sequence>
<dbReference type="PROSITE" id="PS50994">
    <property type="entry name" value="INTEGRASE"/>
    <property type="match status" value="1"/>
</dbReference>
<accession>A0AA88YLK7</accession>
<reference evidence="3" key="1">
    <citation type="submission" date="2019-08" db="EMBL/GenBank/DDBJ databases">
        <title>The improved chromosome-level genome for the pearl oyster Pinctada fucata martensii using PacBio sequencing and Hi-C.</title>
        <authorList>
            <person name="Zheng Z."/>
        </authorList>
    </citation>
    <scope>NUCLEOTIDE SEQUENCE</scope>
    <source>
        <strain evidence="3">ZZ-2019</strain>
        <tissue evidence="3">Adductor muscle</tissue>
    </source>
</reference>
<dbReference type="Gene3D" id="2.40.50.40">
    <property type="match status" value="1"/>
</dbReference>
<dbReference type="SUPFAM" id="SSF54160">
    <property type="entry name" value="Chromo domain-like"/>
    <property type="match status" value="1"/>
</dbReference>
<dbReference type="PANTHER" id="PTHR46585:SF1">
    <property type="entry name" value="CHROMO DOMAIN-CONTAINING PROTEIN"/>
    <property type="match status" value="1"/>
</dbReference>
<organism evidence="3 4">
    <name type="scientific">Pinctada imbricata</name>
    <name type="common">Atlantic pearl-oyster</name>
    <name type="synonym">Pinctada martensii</name>
    <dbReference type="NCBI Taxonomy" id="66713"/>
    <lineage>
        <taxon>Eukaryota</taxon>
        <taxon>Metazoa</taxon>
        <taxon>Spiralia</taxon>
        <taxon>Lophotrochozoa</taxon>
        <taxon>Mollusca</taxon>
        <taxon>Bivalvia</taxon>
        <taxon>Autobranchia</taxon>
        <taxon>Pteriomorphia</taxon>
        <taxon>Pterioida</taxon>
        <taxon>Pterioidea</taxon>
        <taxon>Pteriidae</taxon>
        <taxon>Pinctada</taxon>
    </lineage>
</organism>
<name>A0AA88YLK7_PINIB</name>
<feature type="domain" description="Chromo" evidence="1">
    <location>
        <begin position="290"/>
        <end position="333"/>
    </location>
</feature>
<dbReference type="GO" id="GO:0015074">
    <property type="term" value="P:DNA integration"/>
    <property type="evidence" value="ECO:0007669"/>
    <property type="project" value="InterPro"/>
</dbReference>
<dbReference type="GO" id="GO:0003676">
    <property type="term" value="F:nucleic acid binding"/>
    <property type="evidence" value="ECO:0007669"/>
    <property type="project" value="InterPro"/>
</dbReference>
<dbReference type="InterPro" id="IPR016197">
    <property type="entry name" value="Chromo-like_dom_sf"/>
</dbReference>
<evidence type="ECO:0008006" key="5">
    <source>
        <dbReference type="Google" id="ProtNLM"/>
    </source>
</evidence>
<dbReference type="Pfam" id="PF00665">
    <property type="entry name" value="rve"/>
    <property type="match status" value="1"/>
</dbReference>
<dbReference type="InterPro" id="IPR036397">
    <property type="entry name" value="RNaseH_sf"/>
</dbReference>
<dbReference type="CDD" id="cd00024">
    <property type="entry name" value="CD_CSD"/>
    <property type="match status" value="1"/>
</dbReference>
<gene>
    <name evidence="3" type="ORF">FSP39_003309</name>
</gene>
<dbReference type="AlphaFoldDB" id="A0AA88YLK7"/>
<dbReference type="PROSITE" id="PS50013">
    <property type="entry name" value="CHROMO_2"/>
    <property type="match status" value="1"/>
</dbReference>
<dbReference type="InterPro" id="IPR001584">
    <property type="entry name" value="Integrase_cat-core"/>
</dbReference>
<dbReference type="Gene3D" id="3.30.420.10">
    <property type="entry name" value="Ribonuclease H-like superfamily/Ribonuclease H"/>
    <property type="match status" value="1"/>
</dbReference>
<dbReference type="SUPFAM" id="SSF53098">
    <property type="entry name" value="Ribonuclease H-like"/>
    <property type="match status" value="1"/>
</dbReference>
<evidence type="ECO:0000259" key="2">
    <source>
        <dbReference type="PROSITE" id="PS50994"/>
    </source>
</evidence>